<dbReference type="Proteomes" id="UP001054889">
    <property type="component" value="Unassembled WGS sequence"/>
</dbReference>
<comment type="caution">
    <text evidence="2">The sequence shown here is derived from an EMBL/GenBank/DDBJ whole genome shotgun (WGS) entry which is preliminary data.</text>
</comment>
<keyword evidence="3" id="KW-1185">Reference proteome</keyword>
<name>A0AAV5D3S3_ELECO</name>
<evidence type="ECO:0000313" key="2">
    <source>
        <dbReference type="EMBL" id="GJN04807.1"/>
    </source>
</evidence>
<feature type="compositionally biased region" description="Low complexity" evidence="1">
    <location>
        <begin position="14"/>
        <end position="36"/>
    </location>
</feature>
<reference evidence="2" key="1">
    <citation type="journal article" date="2018" name="DNA Res.">
        <title>Multiple hybrid de novo genome assembly of finger millet, an orphan allotetraploid crop.</title>
        <authorList>
            <person name="Hatakeyama M."/>
            <person name="Aluri S."/>
            <person name="Balachadran M.T."/>
            <person name="Sivarajan S.R."/>
            <person name="Patrignani A."/>
            <person name="Gruter S."/>
            <person name="Poveda L."/>
            <person name="Shimizu-Inatsugi R."/>
            <person name="Baeten J."/>
            <person name="Francoijs K.J."/>
            <person name="Nataraja K.N."/>
            <person name="Reddy Y.A.N."/>
            <person name="Phadnis S."/>
            <person name="Ravikumar R.L."/>
            <person name="Schlapbach R."/>
            <person name="Sreeman S.M."/>
            <person name="Shimizu K.K."/>
        </authorList>
    </citation>
    <scope>NUCLEOTIDE SEQUENCE</scope>
</reference>
<accession>A0AAV5D3S3</accession>
<reference evidence="2" key="2">
    <citation type="submission" date="2021-12" db="EMBL/GenBank/DDBJ databases">
        <title>Resequencing data analysis of finger millet.</title>
        <authorList>
            <person name="Hatakeyama M."/>
            <person name="Aluri S."/>
            <person name="Balachadran M.T."/>
            <person name="Sivarajan S.R."/>
            <person name="Poveda L."/>
            <person name="Shimizu-Inatsugi R."/>
            <person name="Schlapbach R."/>
            <person name="Sreeman S.M."/>
            <person name="Shimizu K.K."/>
        </authorList>
    </citation>
    <scope>NUCLEOTIDE SEQUENCE</scope>
</reference>
<proteinExistence type="predicted"/>
<protein>
    <submittedName>
        <fullName evidence="2">Uncharacterized protein</fullName>
    </submittedName>
</protein>
<evidence type="ECO:0000313" key="3">
    <source>
        <dbReference type="Proteomes" id="UP001054889"/>
    </source>
</evidence>
<dbReference type="EMBL" id="BQKI01000011">
    <property type="protein sequence ID" value="GJN04807.1"/>
    <property type="molecule type" value="Genomic_DNA"/>
</dbReference>
<dbReference type="AlphaFoldDB" id="A0AAV5D3S3"/>
<sequence>MSRFPFNIDDHLRPLSPLRFQQPQPQPQAQPNLRAQTQARGRSPEMEMVLQDMMRVCNADIKTPFQSVKVAVNRCVWITPKLAPFLFSCGH</sequence>
<evidence type="ECO:0000256" key="1">
    <source>
        <dbReference type="SAM" id="MobiDB-lite"/>
    </source>
</evidence>
<feature type="region of interest" description="Disordered" evidence="1">
    <location>
        <begin position="1"/>
        <end position="43"/>
    </location>
</feature>
<organism evidence="2 3">
    <name type="scientific">Eleusine coracana subsp. coracana</name>
    <dbReference type="NCBI Taxonomy" id="191504"/>
    <lineage>
        <taxon>Eukaryota</taxon>
        <taxon>Viridiplantae</taxon>
        <taxon>Streptophyta</taxon>
        <taxon>Embryophyta</taxon>
        <taxon>Tracheophyta</taxon>
        <taxon>Spermatophyta</taxon>
        <taxon>Magnoliopsida</taxon>
        <taxon>Liliopsida</taxon>
        <taxon>Poales</taxon>
        <taxon>Poaceae</taxon>
        <taxon>PACMAD clade</taxon>
        <taxon>Chloridoideae</taxon>
        <taxon>Cynodonteae</taxon>
        <taxon>Eleusininae</taxon>
        <taxon>Eleusine</taxon>
    </lineage>
</organism>
<gene>
    <name evidence="2" type="primary">ga22382</name>
    <name evidence="2" type="ORF">PR202_ga22382</name>
</gene>